<dbReference type="Gene3D" id="1.25.40.10">
    <property type="entry name" value="Tetratricopeptide repeat domain"/>
    <property type="match status" value="1"/>
</dbReference>
<feature type="transmembrane region" description="Helical" evidence="4">
    <location>
        <begin position="146"/>
        <end position="167"/>
    </location>
</feature>
<reference evidence="5" key="1">
    <citation type="journal article" date="2020" name="mSystems">
        <title>Genome- and Community-Level Interaction Insights into Carbon Utilization and Element Cycling Functions of Hydrothermarchaeota in Hydrothermal Sediment.</title>
        <authorList>
            <person name="Zhou Z."/>
            <person name="Liu Y."/>
            <person name="Xu W."/>
            <person name="Pan J."/>
            <person name="Luo Z.H."/>
            <person name="Li M."/>
        </authorList>
    </citation>
    <scope>NUCLEOTIDE SEQUENCE [LARGE SCALE GENOMIC DNA]</scope>
    <source>
        <strain evidence="5">SpSt-783</strain>
    </source>
</reference>
<feature type="transmembrane region" description="Helical" evidence="4">
    <location>
        <begin position="173"/>
        <end position="201"/>
    </location>
</feature>
<keyword evidence="2 3" id="KW-0802">TPR repeat</keyword>
<dbReference type="SMART" id="SM00028">
    <property type="entry name" value="TPR"/>
    <property type="match status" value="2"/>
</dbReference>
<dbReference type="PANTHER" id="PTHR44227:SF3">
    <property type="entry name" value="PROTEIN O-MANNOSYL-TRANSFERASE TMTC4"/>
    <property type="match status" value="1"/>
</dbReference>
<dbReference type="EMBL" id="DTHJ01000067">
    <property type="protein sequence ID" value="HHS62628.1"/>
    <property type="molecule type" value="Genomic_DNA"/>
</dbReference>
<keyword evidence="1" id="KW-0677">Repeat</keyword>
<feature type="transmembrane region" description="Helical" evidence="4">
    <location>
        <begin position="213"/>
        <end position="236"/>
    </location>
</feature>
<feature type="transmembrane region" description="Helical" evidence="4">
    <location>
        <begin position="93"/>
        <end position="114"/>
    </location>
</feature>
<feature type="transmembrane region" description="Helical" evidence="4">
    <location>
        <begin position="283"/>
        <end position="301"/>
    </location>
</feature>
<feature type="repeat" description="TPR" evidence="3">
    <location>
        <begin position="444"/>
        <end position="477"/>
    </location>
</feature>
<dbReference type="InterPro" id="IPR019734">
    <property type="entry name" value="TPR_rpt"/>
</dbReference>
<dbReference type="PANTHER" id="PTHR44227">
    <property type="match status" value="1"/>
</dbReference>
<name>A0A7C6EJX5_UNCW3</name>
<keyword evidence="4" id="KW-0812">Transmembrane</keyword>
<dbReference type="InterPro" id="IPR011990">
    <property type="entry name" value="TPR-like_helical_dom_sf"/>
</dbReference>
<feature type="transmembrane region" description="Helical" evidence="4">
    <location>
        <begin position="367"/>
        <end position="387"/>
    </location>
</feature>
<evidence type="ECO:0000256" key="3">
    <source>
        <dbReference type="PROSITE-ProRule" id="PRU00339"/>
    </source>
</evidence>
<dbReference type="Pfam" id="PF13181">
    <property type="entry name" value="TPR_8"/>
    <property type="match status" value="1"/>
</dbReference>
<dbReference type="AlphaFoldDB" id="A0A7C6EJX5"/>
<evidence type="ECO:0000256" key="1">
    <source>
        <dbReference type="ARBA" id="ARBA00022737"/>
    </source>
</evidence>
<dbReference type="SUPFAM" id="SSF48452">
    <property type="entry name" value="TPR-like"/>
    <property type="match status" value="1"/>
</dbReference>
<dbReference type="Pfam" id="PF00515">
    <property type="entry name" value="TPR_1"/>
    <property type="match status" value="1"/>
</dbReference>
<evidence type="ECO:0000256" key="2">
    <source>
        <dbReference type="ARBA" id="ARBA00022803"/>
    </source>
</evidence>
<feature type="transmembrane region" description="Helical" evidence="4">
    <location>
        <begin position="248"/>
        <end position="271"/>
    </location>
</feature>
<protein>
    <submittedName>
        <fullName evidence="5">Tetratricopeptide repeat protein</fullName>
    </submittedName>
</protein>
<dbReference type="InterPro" id="IPR052346">
    <property type="entry name" value="O-mannosyl-transferase_TMTC"/>
</dbReference>
<feature type="transmembrane region" description="Helical" evidence="4">
    <location>
        <begin position="338"/>
        <end position="355"/>
    </location>
</feature>
<gene>
    <name evidence="5" type="ORF">ENV70_03290</name>
</gene>
<dbReference type="PROSITE" id="PS50293">
    <property type="entry name" value="TPR_REGION"/>
    <property type="match status" value="1"/>
</dbReference>
<comment type="caution">
    <text evidence="5">The sequence shown here is derived from an EMBL/GenBank/DDBJ whole genome shotgun (WGS) entry which is preliminary data.</text>
</comment>
<sequence length="500" mass="57980">MNDVKYPKLKWALSLIVINLILYLPGVNFDFVWDDRSLILQNQSVQNPSKVIDAFKTTLRVFGEDYGFYRPLTIISYTIDNLIWKGEPAGFHLSNIIIHILVVINIFYLMSWLLNPTKGFFVSLMFTVFAAHIENVIFISGRMDSLATLFMLLSLNTYLTINIARWLRIFVSAIFLICALLSKEIAYIFPLIFIIIILFKYSSHIRNNHLKNGILIIIVTFLFYFLLKSLFIKSIINPGQSGLPFLQRIIMIPQIIVFYLQVLLFPFNLNARHYHFISTSTQLSKTALASIIMIILIYLLMRSKKNHQILLGSLWFITGLIPVLNIFPLSGIPVAERFLYFPSIGIAIIFAGLIPEKPIFSFSNFRNITTSLIFLFVFINNIIFSILRIPVWKNEEKFFSTMIIQNPDSPLGYHNLGHFYYRQGKWEKAEQCYRKAISINPYFPAPHASLGDLYFRTRRYKESINEYKTYLKLSPNAINRDAVIARIAELEGFLHNRTGE</sequence>
<feature type="transmembrane region" description="Helical" evidence="4">
    <location>
        <begin position="12"/>
        <end position="33"/>
    </location>
</feature>
<organism evidence="5">
    <name type="scientific">candidate division WOR-3 bacterium</name>
    <dbReference type="NCBI Taxonomy" id="2052148"/>
    <lineage>
        <taxon>Bacteria</taxon>
        <taxon>Bacteria division WOR-3</taxon>
    </lineage>
</organism>
<dbReference type="PROSITE" id="PS50005">
    <property type="entry name" value="TPR"/>
    <property type="match status" value="2"/>
</dbReference>
<feature type="repeat" description="TPR" evidence="3">
    <location>
        <begin position="410"/>
        <end position="443"/>
    </location>
</feature>
<evidence type="ECO:0000256" key="4">
    <source>
        <dbReference type="SAM" id="Phobius"/>
    </source>
</evidence>
<keyword evidence="4" id="KW-0472">Membrane</keyword>
<evidence type="ECO:0000313" key="5">
    <source>
        <dbReference type="EMBL" id="HHS62628.1"/>
    </source>
</evidence>
<feature type="transmembrane region" description="Helical" evidence="4">
    <location>
        <begin position="307"/>
        <end position="326"/>
    </location>
</feature>
<feature type="transmembrane region" description="Helical" evidence="4">
    <location>
        <begin position="120"/>
        <end position="139"/>
    </location>
</feature>
<keyword evidence="4" id="KW-1133">Transmembrane helix</keyword>
<accession>A0A7C6EJX5</accession>
<proteinExistence type="predicted"/>